<keyword evidence="2" id="KW-0472">Membrane</keyword>
<evidence type="ECO:0000256" key="2">
    <source>
        <dbReference type="SAM" id="Phobius"/>
    </source>
</evidence>
<feature type="transmembrane region" description="Helical" evidence="2">
    <location>
        <begin position="410"/>
        <end position="428"/>
    </location>
</feature>
<feature type="transmembrane region" description="Helical" evidence="2">
    <location>
        <begin position="342"/>
        <end position="362"/>
    </location>
</feature>
<dbReference type="EMBL" id="JBEZFP010000016">
    <property type="protein sequence ID" value="MEU8133628.1"/>
    <property type="molecule type" value="Genomic_DNA"/>
</dbReference>
<comment type="caution">
    <text evidence="4">The sequence shown here is derived from an EMBL/GenBank/DDBJ whole genome shotgun (WGS) entry which is preliminary data.</text>
</comment>
<keyword evidence="2" id="KW-0812">Transmembrane</keyword>
<feature type="transmembrane region" description="Helical" evidence="2">
    <location>
        <begin position="541"/>
        <end position="561"/>
    </location>
</feature>
<feature type="transmembrane region" description="Helical" evidence="2">
    <location>
        <begin position="311"/>
        <end position="330"/>
    </location>
</feature>
<feature type="transmembrane region" description="Helical" evidence="2">
    <location>
        <begin position="435"/>
        <end position="454"/>
    </location>
</feature>
<feature type="transmembrane region" description="Helical" evidence="2">
    <location>
        <begin position="466"/>
        <end position="487"/>
    </location>
</feature>
<evidence type="ECO:0008006" key="6">
    <source>
        <dbReference type="Google" id="ProtNLM"/>
    </source>
</evidence>
<feature type="region of interest" description="Disordered" evidence="1">
    <location>
        <begin position="171"/>
        <end position="198"/>
    </location>
</feature>
<feature type="compositionally biased region" description="Basic and acidic residues" evidence="1">
    <location>
        <begin position="176"/>
        <end position="196"/>
    </location>
</feature>
<evidence type="ECO:0000256" key="3">
    <source>
        <dbReference type="SAM" id="SignalP"/>
    </source>
</evidence>
<feature type="region of interest" description="Disordered" evidence="1">
    <location>
        <begin position="132"/>
        <end position="152"/>
    </location>
</feature>
<evidence type="ECO:0000256" key="1">
    <source>
        <dbReference type="SAM" id="MobiDB-lite"/>
    </source>
</evidence>
<name>A0ABV3DD12_9ACTN</name>
<reference evidence="4 5" key="1">
    <citation type="submission" date="2024-06" db="EMBL/GenBank/DDBJ databases">
        <title>The Natural Products Discovery Center: Release of the First 8490 Sequenced Strains for Exploring Actinobacteria Biosynthetic Diversity.</title>
        <authorList>
            <person name="Kalkreuter E."/>
            <person name="Kautsar S.A."/>
            <person name="Yang D."/>
            <person name="Bader C.D."/>
            <person name="Teijaro C.N."/>
            <person name="Fluegel L."/>
            <person name="Davis C.M."/>
            <person name="Simpson J.R."/>
            <person name="Lauterbach L."/>
            <person name="Steele A.D."/>
            <person name="Gui C."/>
            <person name="Meng S."/>
            <person name="Li G."/>
            <person name="Viehrig K."/>
            <person name="Ye F."/>
            <person name="Su P."/>
            <person name="Kiefer A.F."/>
            <person name="Nichols A."/>
            <person name="Cepeda A.J."/>
            <person name="Yan W."/>
            <person name="Fan B."/>
            <person name="Jiang Y."/>
            <person name="Adhikari A."/>
            <person name="Zheng C.-J."/>
            <person name="Schuster L."/>
            <person name="Cowan T.M."/>
            <person name="Smanski M.J."/>
            <person name="Chevrette M.G."/>
            <person name="De Carvalho L.P.S."/>
            <person name="Shen B."/>
        </authorList>
    </citation>
    <scope>NUCLEOTIDE SEQUENCE [LARGE SCALE GENOMIC DNA]</scope>
    <source>
        <strain evidence="4 5">NPDC048946</strain>
    </source>
</reference>
<protein>
    <recommendedName>
        <fullName evidence="6">TrbL/VirB6 plasmid conjugal transfer protein</fullName>
    </recommendedName>
</protein>
<evidence type="ECO:0000313" key="5">
    <source>
        <dbReference type="Proteomes" id="UP001551482"/>
    </source>
</evidence>
<feature type="chain" id="PRO_5046436353" description="TrbL/VirB6 plasmid conjugal transfer protein" evidence="3">
    <location>
        <begin position="34"/>
        <end position="567"/>
    </location>
</feature>
<dbReference type="Proteomes" id="UP001551482">
    <property type="component" value="Unassembled WGS sequence"/>
</dbReference>
<feature type="signal peptide" evidence="3">
    <location>
        <begin position="1"/>
        <end position="33"/>
    </location>
</feature>
<keyword evidence="5" id="KW-1185">Reference proteome</keyword>
<proteinExistence type="predicted"/>
<keyword evidence="3" id="KW-0732">Signal</keyword>
<accession>A0ABV3DD12</accession>
<feature type="transmembrane region" description="Helical" evidence="2">
    <location>
        <begin position="508"/>
        <end position="529"/>
    </location>
</feature>
<keyword evidence="2" id="KW-1133">Transmembrane helix</keyword>
<dbReference type="RefSeq" id="WP_358351428.1">
    <property type="nucleotide sequence ID" value="NZ_JBEZFP010000016.1"/>
</dbReference>
<evidence type="ECO:0000313" key="4">
    <source>
        <dbReference type="EMBL" id="MEU8133628.1"/>
    </source>
</evidence>
<organism evidence="4 5">
    <name type="scientific">Streptodolium elevatio</name>
    <dbReference type="NCBI Taxonomy" id="3157996"/>
    <lineage>
        <taxon>Bacteria</taxon>
        <taxon>Bacillati</taxon>
        <taxon>Actinomycetota</taxon>
        <taxon>Actinomycetes</taxon>
        <taxon>Kitasatosporales</taxon>
        <taxon>Streptomycetaceae</taxon>
        <taxon>Streptodolium</taxon>
    </lineage>
</organism>
<sequence length="567" mass="61283">MTGARRSAKAVLVLLVLGLLLGLLPGSVPSATAEETGPSDLKYEDSCIYIPMNISGSQWYYVCPQQNWSTSVVLRNEKNERINGWWQPDNISGGPPWFNFTSGTEEYKDLVAEQESWAGLCTEQCAGQTDKRAVAPKSDTYGPDSFWGNNNENADASSPCEFLKPRTQRKISCVDPRVDPNKPEDRNKSLCPEDRLPGGGPTSLLEKCRAATKAFHDHFKYGERTPEQPSACGTVAAAACDRGDSRPVTTAGYDPSIKFLDDPIAWTKVNLGAAAATVSTWWVNSPDPVINNDTGYKLEQNVDFLVRHTNVITYFLVIVSILIAAVRMALTRDATPARDVLRSIATLIVVSGLSVMVVNALVRASSYFSSWVLIRGLDPSNPQEITPENTSKATKEALATLTGAISDSNLNFFVFLIVVVCLIASSLMNYFYMTVAFFMVIVLTGTLPLATAATNTEAGRSWMRGHLSYLAAFILLKPATVLVFVAGARMWAPQTNDPLTTEMQFRGVFVLMLITILLPALLRIVTPIVSPAAGSDGANAALAGGMLVTGAKAVGGATKVVGKIIRR</sequence>
<gene>
    <name evidence="4" type="ORF">AB0C36_08985</name>
</gene>